<protein>
    <recommendedName>
        <fullName evidence="4">DALR anticodon binding domain-containing protein</fullName>
    </recommendedName>
</protein>
<keyword evidence="2" id="KW-0547">Nucleotide-binding</keyword>
<organism evidence="5 6">
    <name type="scientific">Candidatus Portnoybacteria bacterium CG02_land_8_20_14_3_00_45_8</name>
    <dbReference type="NCBI Taxonomy" id="1974807"/>
    <lineage>
        <taxon>Bacteria</taxon>
        <taxon>Candidatus Portnoyibacteriota</taxon>
    </lineage>
</organism>
<evidence type="ECO:0000256" key="1">
    <source>
        <dbReference type="ARBA" id="ARBA00022598"/>
    </source>
</evidence>
<name>A0A2M7D6G2_9BACT</name>
<gene>
    <name evidence="5" type="ORF">COS30_01140</name>
</gene>
<evidence type="ECO:0000256" key="2">
    <source>
        <dbReference type="ARBA" id="ARBA00022741"/>
    </source>
</evidence>
<dbReference type="EMBL" id="PEUE01000030">
    <property type="protein sequence ID" value="PIV38605.1"/>
    <property type="molecule type" value="Genomic_DNA"/>
</dbReference>
<dbReference type="Proteomes" id="UP000229247">
    <property type="component" value="Unassembled WGS sequence"/>
</dbReference>
<evidence type="ECO:0000259" key="4">
    <source>
        <dbReference type="Pfam" id="PF05746"/>
    </source>
</evidence>
<dbReference type="Gene3D" id="1.10.730.10">
    <property type="entry name" value="Isoleucyl-tRNA Synthetase, Domain 1"/>
    <property type="match status" value="1"/>
</dbReference>
<comment type="caution">
    <text evidence="5">The sequence shown here is derived from an EMBL/GenBank/DDBJ whole genome shotgun (WGS) entry which is preliminary data.</text>
</comment>
<proteinExistence type="predicted"/>
<dbReference type="GO" id="GO:0004814">
    <property type="term" value="F:arginine-tRNA ligase activity"/>
    <property type="evidence" value="ECO:0007669"/>
    <property type="project" value="InterPro"/>
</dbReference>
<dbReference type="InterPro" id="IPR008909">
    <property type="entry name" value="DALR_anticod-bd"/>
</dbReference>
<feature type="non-terminal residue" evidence="5">
    <location>
        <position position="1"/>
    </location>
</feature>
<keyword evidence="1" id="KW-0436">Ligase</keyword>
<dbReference type="AlphaFoldDB" id="A0A2M7D6G2"/>
<feature type="domain" description="DALR anticodon binding" evidence="4">
    <location>
        <begin position="3"/>
        <end position="37"/>
    </location>
</feature>
<dbReference type="GO" id="GO:0006420">
    <property type="term" value="P:arginyl-tRNA aminoacylation"/>
    <property type="evidence" value="ECO:0007669"/>
    <property type="project" value="InterPro"/>
</dbReference>
<dbReference type="Pfam" id="PF05746">
    <property type="entry name" value="DALR_1"/>
    <property type="match status" value="1"/>
</dbReference>
<sequence length="37" mass="4045">DEQDKDKTQARLGLCLATKIVLANTLKLMGISAPEKM</sequence>
<keyword evidence="3" id="KW-0067">ATP-binding</keyword>
<dbReference type="SUPFAM" id="SSF47323">
    <property type="entry name" value="Anticodon-binding domain of a subclass of class I aminoacyl-tRNA synthetases"/>
    <property type="match status" value="1"/>
</dbReference>
<evidence type="ECO:0000313" key="6">
    <source>
        <dbReference type="Proteomes" id="UP000229247"/>
    </source>
</evidence>
<reference evidence="6" key="1">
    <citation type="submission" date="2017-09" db="EMBL/GenBank/DDBJ databases">
        <title>Depth-based differentiation of microbial function through sediment-hosted aquifers and enrichment of novel symbionts in the deep terrestrial subsurface.</title>
        <authorList>
            <person name="Probst A.J."/>
            <person name="Ladd B."/>
            <person name="Jarett J.K."/>
            <person name="Geller-Mcgrath D.E."/>
            <person name="Sieber C.M.K."/>
            <person name="Emerson J.B."/>
            <person name="Anantharaman K."/>
            <person name="Thomas B.C."/>
            <person name="Malmstrom R."/>
            <person name="Stieglmeier M."/>
            <person name="Klingl A."/>
            <person name="Woyke T."/>
            <person name="Ryan C.M."/>
            <person name="Banfield J.F."/>
        </authorList>
    </citation>
    <scope>NUCLEOTIDE SEQUENCE [LARGE SCALE GENOMIC DNA]</scope>
</reference>
<dbReference type="GO" id="GO:0005524">
    <property type="term" value="F:ATP binding"/>
    <property type="evidence" value="ECO:0007669"/>
    <property type="project" value="UniProtKB-KW"/>
</dbReference>
<evidence type="ECO:0000256" key="3">
    <source>
        <dbReference type="ARBA" id="ARBA00022840"/>
    </source>
</evidence>
<evidence type="ECO:0000313" key="5">
    <source>
        <dbReference type="EMBL" id="PIV38605.1"/>
    </source>
</evidence>
<accession>A0A2M7D6G2</accession>
<dbReference type="InterPro" id="IPR009080">
    <property type="entry name" value="tRNAsynth_Ia_anticodon-bd"/>
</dbReference>